<comment type="caution">
    <text evidence="2">The sequence shown here is derived from an EMBL/GenBank/DDBJ whole genome shotgun (WGS) entry which is preliminary data.</text>
</comment>
<gene>
    <name evidence="2" type="ORF">GWK16_23830</name>
</gene>
<organism evidence="2 3">
    <name type="scientific">Neoroseomonas marina</name>
    <dbReference type="NCBI Taxonomy" id="1232220"/>
    <lineage>
        <taxon>Bacteria</taxon>
        <taxon>Pseudomonadati</taxon>
        <taxon>Pseudomonadota</taxon>
        <taxon>Alphaproteobacteria</taxon>
        <taxon>Acetobacterales</taxon>
        <taxon>Acetobacteraceae</taxon>
        <taxon>Neoroseomonas</taxon>
    </lineage>
</organism>
<feature type="compositionally biased region" description="Acidic residues" evidence="1">
    <location>
        <begin position="97"/>
        <end position="109"/>
    </location>
</feature>
<name>A0A848EKL9_9PROT</name>
<dbReference type="Pfam" id="PF11994">
    <property type="entry name" value="DUF3489"/>
    <property type="match status" value="1"/>
</dbReference>
<protein>
    <submittedName>
        <fullName evidence="2">DUF3489 domain-containing protein</fullName>
    </submittedName>
</protein>
<sequence>MSTTKTLTVAQLLILTTAAQRPDHMVLPLPPTIRARGGAQRNLLSALLKMELVEEVPVDDATLAWRTDETGKHHGLRITAAGLAAAGVHTNGSAESTDADADTSAEEVEAFTGSDAAAVDEDTAEHGSQEAPPGRPTGKLGEVLQAISAETGATLDEITTLTGWLPHTARAAVTGLRKRGFEVALIQQNGRKAYRLTAAD</sequence>
<reference evidence="2 3" key="1">
    <citation type="submission" date="2020-03" db="EMBL/GenBank/DDBJ databases">
        <authorList>
            <person name="Sun Q."/>
        </authorList>
    </citation>
    <scope>NUCLEOTIDE SEQUENCE [LARGE SCALE GENOMIC DNA]</scope>
    <source>
        <strain evidence="2 3">JC162</strain>
    </source>
</reference>
<dbReference type="Proteomes" id="UP000548582">
    <property type="component" value="Unassembled WGS sequence"/>
</dbReference>
<evidence type="ECO:0000256" key="1">
    <source>
        <dbReference type="SAM" id="MobiDB-lite"/>
    </source>
</evidence>
<proteinExistence type="predicted"/>
<dbReference type="InterPro" id="IPR021880">
    <property type="entry name" value="DUF3489"/>
</dbReference>
<keyword evidence="3" id="KW-1185">Reference proteome</keyword>
<evidence type="ECO:0000313" key="3">
    <source>
        <dbReference type="Proteomes" id="UP000548582"/>
    </source>
</evidence>
<feature type="region of interest" description="Disordered" evidence="1">
    <location>
        <begin position="90"/>
        <end position="139"/>
    </location>
</feature>
<evidence type="ECO:0000313" key="2">
    <source>
        <dbReference type="EMBL" id="NMJ44299.1"/>
    </source>
</evidence>
<dbReference type="RefSeq" id="WP_170056480.1">
    <property type="nucleotide sequence ID" value="NZ_JABBKX010000014.1"/>
</dbReference>
<accession>A0A848EKL9</accession>
<dbReference type="AlphaFoldDB" id="A0A848EKL9"/>
<dbReference type="EMBL" id="JABBKX010000014">
    <property type="protein sequence ID" value="NMJ44299.1"/>
    <property type="molecule type" value="Genomic_DNA"/>
</dbReference>